<proteinExistence type="predicted"/>
<gene>
    <name evidence="2" type="ORF">GCM10009733_059950</name>
</gene>
<evidence type="ECO:0000313" key="3">
    <source>
        <dbReference type="Proteomes" id="UP001500064"/>
    </source>
</evidence>
<evidence type="ECO:0000256" key="1">
    <source>
        <dbReference type="SAM" id="MobiDB-lite"/>
    </source>
</evidence>
<dbReference type="EMBL" id="BAAAMU010000050">
    <property type="protein sequence ID" value="GAA1654571.1"/>
    <property type="molecule type" value="Genomic_DNA"/>
</dbReference>
<evidence type="ECO:0000313" key="2">
    <source>
        <dbReference type="EMBL" id="GAA1654571.1"/>
    </source>
</evidence>
<reference evidence="2 3" key="1">
    <citation type="journal article" date="2019" name="Int. J. Syst. Evol. Microbiol.">
        <title>The Global Catalogue of Microorganisms (GCM) 10K type strain sequencing project: providing services to taxonomists for standard genome sequencing and annotation.</title>
        <authorList>
            <consortium name="The Broad Institute Genomics Platform"/>
            <consortium name="The Broad Institute Genome Sequencing Center for Infectious Disease"/>
            <person name="Wu L."/>
            <person name="Ma J."/>
        </authorList>
    </citation>
    <scope>NUCLEOTIDE SEQUENCE [LARGE SCALE GENOMIC DNA]</scope>
    <source>
        <strain evidence="2 3">JCM 13929</strain>
    </source>
</reference>
<sequence>MVNGSCPLHPVSTSSSTAPPPLRPAVTRVHPRCPLGRTTATGQARWCSTAWLTEPNTAEAKPPVLLNHATFRTSFDQAGSERIPDT</sequence>
<accession>A0ABN2FPA3</accession>
<comment type="caution">
    <text evidence="2">The sequence shown here is derived from an EMBL/GenBank/DDBJ whole genome shotgun (WGS) entry which is preliminary data.</text>
</comment>
<keyword evidence="3" id="KW-1185">Reference proteome</keyword>
<dbReference type="Proteomes" id="UP001500064">
    <property type="component" value="Unassembled WGS sequence"/>
</dbReference>
<name>A0ABN2FPA3_9ACTN</name>
<feature type="region of interest" description="Disordered" evidence="1">
    <location>
        <begin position="1"/>
        <end position="37"/>
    </location>
</feature>
<protein>
    <submittedName>
        <fullName evidence="2">Uncharacterized protein</fullName>
    </submittedName>
</protein>
<organism evidence="2 3">
    <name type="scientific">Nonomuraea maheshkhaliensis</name>
    <dbReference type="NCBI Taxonomy" id="419590"/>
    <lineage>
        <taxon>Bacteria</taxon>
        <taxon>Bacillati</taxon>
        <taxon>Actinomycetota</taxon>
        <taxon>Actinomycetes</taxon>
        <taxon>Streptosporangiales</taxon>
        <taxon>Streptosporangiaceae</taxon>
        <taxon>Nonomuraea</taxon>
    </lineage>
</organism>